<organism evidence="2">
    <name type="scientific">Alectorobius mimon</name>
    <dbReference type="NCBI Taxonomy" id="360319"/>
    <lineage>
        <taxon>Eukaryota</taxon>
        <taxon>Metazoa</taxon>
        <taxon>Ecdysozoa</taxon>
        <taxon>Arthropoda</taxon>
        <taxon>Chelicerata</taxon>
        <taxon>Arachnida</taxon>
        <taxon>Acari</taxon>
        <taxon>Parasitiformes</taxon>
        <taxon>Ixodida</taxon>
        <taxon>Ixodoidea</taxon>
        <taxon>Argasidae</taxon>
        <taxon>Ornithodorinae</taxon>
        <taxon>Alectorobius</taxon>
    </lineage>
</organism>
<evidence type="ECO:0000256" key="1">
    <source>
        <dbReference type="SAM" id="MobiDB-lite"/>
    </source>
</evidence>
<sequence length="113" mass="12080">QDYDGDTDQLTILPDCPESTSAQGDGVCIKTEPYDTPLSALPEDHEGDSEVLTDDIYIYIQKGSAAQNRAATRATKRGKDIRCAPEPSLDTSNATDATDIRALDTVDETSSVG</sequence>
<name>A0A147B9B0_9ACAR</name>
<dbReference type="AlphaFoldDB" id="A0A147B9B0"/>
<protein>
    <submittedName>
        <fullName evidence="2">Zinc finger</fullName>
    </submittedName>
</protein>
<feature type="region of interest" description="Disordered" evidence="1">
    <location>
        <begin position="70"/>
        <end position="113"/>
    </location>
</feature>
<dbReference type="EMBL" id="GEIB01001087">
    <property type="protein sequence ID" value="JAR87002.1"/>
    <property type="molecule type" value="Transcribed_RNA"/>
</dbReference>
<evidence type="ECO:0000313" key="2">
    <source>
        <dbReference type="EMBL" id="JAR87002.1"/>
    </source>
</evidence>
<accession>A0A147B9B0</accession>
<reference evidence="2" key="1">
    <citation type="submission" date="2016-03" db="EMBL/GenBank/DDBJ databases">
        <title>Gut transcriptome analysis on engorged females of Ornithodoros mimon (Acari: Argasidae) and phylogenetic inferences of soft ticks.</title>
        <authorList>
            <person name="Landulfo G.A."/>
            <person name="Giovanni D."/>
            <person name="Carvalho E."/>
            <person name="Junqueira-de-Azevedo I."/>
            <person name="Patane J."/>
            <person name="Mendoca R."/>
            <person name="Barros-Battesti D."/>
        </authorList>
    </citation>
    <scope>NUCLEOTIDE SEQUENCE</scope>
    <source>
        <strain evidence="2">Females</strain>
        <tissue evidence="2">Gut</tissue>
    </source>
</reference>
<feature type="region of interest" description="Disordered" evidence="1">
    <location>
        <begin position="1"/>
        <end position="26"/>
    </location>
</feature>
<proteinExistence type="predicted"/>
<feature type="non-terminal residue" evidence="2">
    <location>
        <position position="1"/>
    </location>
</feature>